<sequence length="158" mass="17955">MKRSLNRRKYTIIIVSLIIIFIDQISKYIVLDFMQKSDPIVLIPGFLQLNLIRNYGAAFSLFNNQSTFLAFVSLIVSLLIISYVIIKPTIKRFQGIGLAFLLGGTLGNGLDRWILGYVNDFLELLFIQFPVFNFADISINIGVICIILSNHSKPKFHP</sequence>
<evidence type="ECO:0000313" key="11">
    <source>
        <dbReference type="EMBL" id="ABX08952.1"/>
    </source>
</evidence>
<organism evidence="11 12">
    <name type="scientific">Prochlorococcus marinus (strain MIT 9211)</name>
    <dbReference type="NCBI Taxonomy" id="93059"/>
    <lineage>
        <taxon>Bacteria</taxon>
        <taxon>Bacillati</taxon>
        <taxon>Cyanobacteriota</taxon>
        <taxon>Cyanophyceae</taxon>
        <taxon>Synechococcales</taxon>
        <taxon>Prochlorococcaceae</taxon>
        <taxon>Prochlorococcus</taxon>
    </lineage>
</organism>
<evidence type="ECO:0000256" key="9">
    <source>
        <dbReference type="HAMAP-Rule" id="MF_00161"/>
    </source>
</evidence>
<feature type="active site" evidence="9">
    <location>
        <position position="136"/>
    </location>
</feature>
<evidence type="ECO:0000256" key="2">
    <source>
        <dbReference type="ARBA" id="ARBA00022475"/>
    </source>
</evidence>
<gene>
    <name evidence="9 11" type="primary">lspA</name>
    <name evidence="11" type="ordered locus">P9211_10211</name>
</gene>
<dbReference type="InterPro" id="IPR001872">
    <property type="entry name" value="Peptidase_A8"/>
</dbReference>
<feature type="transmembrane region" description="Helical" evidence="9">
    <location>
        <begin position="12"/>
        <end position="30"/>
    </location>
</feature>
<dbReference type="STRING" id="93059.P9211_10211"/>
<keyword evidence="7 9" id="KW-1133">Transmembrane helix</keyword>
<dbReference type="PANTHER" id="PTHR33695:SF1">
    <property type="entry name" value="LIPOPROTEIN SIGNAL PEPTIDASE"/>
    <property type="match status" value="1"/>
</dbReference>
<comment type="pathway">
    <text evidence="9">Protein modification; lipoprotein biosynthesis (signal peptide cleavage).</text>
</comment>
<dbReference type="NCBIfam" id="TIGR00077">
    <property type="entry name" value="lspA"/>
    <property type="match status" value="1"/>
</dbReference>
<dbReference type="PANTHER" id="PTHR33695">
    <property type="entry name" value="LIPOPROTEIN SIGNAL PEPTIDASE"/>
    <property type="match status" value="1"/>
</dbReference>
<evidence type="ECO:0000313" key="12">
    <source>
        <dbReference type="Proteomes" id="UP000000788"/>
    </source>
</evidence>
<keyword evidence="11" id="KW-0449">Lipoprotein</keyword>
<dbReference type="KEGG" id="pmj:P9211_10211"/>
<keyword evidence="5 9" id="KW-0064">Aspartyl protease</keyword>
<comment type="similarity">
    <text evidence="1 9 10">Belongs to the peptidase A8 family.</text>
</comment>
<dbReference type="HAMAP" id="MF_00161">
    <property type="entry name" value="LspA"/>
    <property type="match status" value="1"/>
</dbReference>
<dbReference type="Proteomes" id="UP000000788">
    <property type="component" value="Chromosome"/>
</dbReference>
<dbReference type="GO" id="GO:0004190">
    <property type="term" value="F:aspartic-type endopeptidase activity"/>
    <property type="evidence" value="ECO:0007669"/>
    <property type="project" value="UniProtKB-UniRule"/>
</dbReference>
<dbReference type="EMBL" id="CP000878">
    <property type="protein sequence ID" value="ABX08952.1"/>
    <property type="molecule type" value="Genomic_DNA"/>
</dbReference>
<evidence type="ECO:0000256" key="1">
    <source>
        <dbReference type="ARBA" id="ARBA00006139"/>
    </source>
</evidence>
<keyword evidence="8 9" id="KW-0472">Membrane</keyword>
<evidence type="ECO:0000256" key="3">
    <source>
        <dbReference type="ARBA" id="ARBA00022670"/>
    </source>
</evidence>
<dbReference type="EC" id="3.4.23.36" evidence="9"/>
<evidence type="ECO:0000256" key="4">
    <source>
        <dbReference type="ARBA" id="ARBA00022692"/>
    </source>
</evidence>
<dbReference type="GO" id="GO:0006508">
    <property type="term" value="P:proteolysis"/>
    <property type="evidence" value="ECO:0007669"/>
    <property type="project" value="UniProtKB-KW"/>
</dbReference>
<keyword evidence="4 9" id="KW-0812">Transmembrane</keyword>
<dbReference type="GO" id="GO:0005886">
    <property type="term" value="C:plasma membrane"/>
    <property type="evidence" value="ECO:0007669"/>
    <property type="project" value="UniProtKB-SubCell"/>
</dbReference>
<protein>
    <recommendedName>
        <fullName evidence="9">Lipoprotein signal peptidase</fullName>
        <ecNumber evidence="9">3.4.23.36</ecNumber>
    </recommendedName>
    <alternativeName>
        <fullName evidence="9">Prolipoprotein signal peptidase</fullName>
    </alternativeName>
    <alternativeName>
        <fullName evidence="9">Signal peptidase II</fullName>
        <shortName evidence="9">SPase II</shortName>
    </alternativeName>
</protein>
<dbReference type="AlphaFoldDB" id="A9BAU0"/>
<comment type="function">
    <text evidence="9">This protein specifically catalyzes the removal of signal peptides from prolipoproteins.</text>
</comment>
<dbReference type="eggNOG" id="COG0597">
    <property type="taxonomic scope" value="Bacteria"/>
</dbReference>
<evidence type="ECO:0000256" key="8">
    <source>
        <dbReference type="ARBA" id="ARBA00023136"/>
    </source>
</evidence>
<comment type="catalytic activity">
    <reaction evidence="9">
        <text>Release of signal peptides from bacterial membrane prolipoproteins. Hydrolyzes -Xaa-Yaa-Zaa-|-(S,diacylglyceryl)Cys-, in which Xaa is hydrophobic (preferably Leu), and Yaa (Ala or Ser) and Zaa (Gly or Ala) have small, neutral side chains.</text>
        <dbReference type="EC" id="3.4.23.36"/>
    </reaction>
</comment>
<feature type="transmembrane region" description="Helical" evidence="9">
    <location>
        <begin position="124"/>
        <end position="148"/>
    </location>
</feature>
<proteinExistence type="inferred from homology"/>
<dbReference type="HOGENOM" id="CLU_083252_3_2_3"/>
<keyword evidence="3 9" id="KW-0645">Protease</keyword>
<reference evidence="11 12" key="1">
    <citation type="journal article" date="2007" name="PLoS Genet.">
        <title>Patterns and implications of gene gain and loss in the evolution of Prochlorococcus.</title>
        <authorList>
            <person name="Kettler G.C."/>
            <person name="Martiny A.C."/>
            <person name="Huang K."/>
            <person name="Zucker J."/>
            <person name="Coleman M.L."/>
            <person name="Rodrigue S."/>
            <person name="Chen F."/>
            <person name="Lapidus A."/>
            <person name="Ferriera S."/>
            <person name="Johnson J."/>
            <person name="Steglich C."/>
            <person name="Church G.M."/>
            <person name="Richardson P."/>
            <person name="Chisholm S.W."/>
        </authorList>
    </citation>
    <scope>NUCLEOTIDE SEQUENCE [LARGE SCALE GENOMIC DNA]</scope>
    <source>
        <strain evidence="12">MIT 9211</strain>
    </source>
</reference>
<feature type="active site" evidence="9">
    <location>
        <position position="120"/>
    </location>
</feature>
<evidence type="ECO:0000256" key="6">
    <source>
        <dbReference type="ARBA" id="ARBA00022801"/>
    </source>
</evidence>
<evidence type="ECO:0000256" key="10">
    <source>
        <dbReference type="RuleBase" id="RU004181"/>
    </source>
</evidence>
<keyword evidence="9" id="KW-0997">Cell inner membrane</keyword>
<evidence type="ECO:0000256" key="5">
    <source>
        <dbReference type="ARBA" id="ARBA00022750"/>
    </source>
</evidence>
<dbReference type="OrthoDB" id="9810259at2"/>
<dbReference type="PRINTS" id="PR00781">
    <property type="entry name" value="LIPOSIGPTASE"/>
</dbReference>
<name>A9BAU0_PROM4</name>
<feature type="transmembrane region" description="Helical" evidence="9">
    <location>
        <begin position="68"/>
        <end position="86"/>
    </location>
</feature>
<keyword evidence="6 9" id="KW-0378">Hydrolase</keyword>
<evidence type="ECO:0000256" key="7">
    <source>
        <dbReference type="ARBA" id="ARBA00022989"/>
    </source>
</evidence>
<feature type="transmembrane region" description="Helical" evidence="9">
    <location>
        <begin position="98"/>
        <end position="118"/>
    </location>
</feature>
<comment type="subcellular location">
    <subcellularLocation>
        <location evidence="9">Cell inner membrane</location>
        <topology evidence="9">Multi-pass membrane protein</topology>
    </subcellularLocation>
</comment>
<dbReference type="UniPathway" id="UPA00665"/>
<dbReference type="RefSeq" id="WP_012195573.1">
    <property type="nucleotide sequence ID" value="NC_009976.1"/>
</dbReference>
<keyword evidence="12" id="KW-1185">Reference proteome</keyword>
<keyword evidence="2 9" id="KW-1003">Cell membrane</keyword>
<accession>A9BAU0</accession>
<dbReference type="Pfam" id="PF01252">
    <property type="entry name" value="Peptidase_A8"/>
    <property type="match status" value="1"/>
</dbReference>